<dbReference type="EC" id="2.7.8.29" evidence="22"/>
<evidence type="ECO:0000256" key="13">
    <source>
        <dbReference type="ARBA" id="ARBA00023264"/>
    </source>
</evidence>
<comment type="caution">
    <text evidence="22">Lacks conserved residue(s) required for the propagation of feature annotation.</text>
</comment>
<comment type="catalytic activity">
    <reaction evidence="20">
        <text>1-octadecanoyl-2-(9Z-octadecenoyl)-sn-glycero-3-phosphoethanolamine + L-serine = 1-octadecanoyl-2-(9Z-octadecenoyl)-sn-glycero-3-phospho-L-serine + ethanolamine</text>
        <dbReference type="Rhea" id="RHEA:40795"/>
        <dbReference type="ChEBI" id="CHEBI:33384"/>
        <dbReference type="ChEBI" id="CHEBI:57603"/>
        <dbReference type="ChEBI" id="CHEBI:75038"/>
        <dbReference type="ChEBI" id="CHEBI:78260"/>
    </reaction>
    <physiologicalReaction direction="left-to-right" evidence="20">
        <dbReference type="Rhea" id="RHEA:40796"/>
    </physiologicalReaction>
</comment>
<keyword evidence="6 22" id="KW-0808">Transferase</keyword>
<keyword evidence="13 22" id="KW-1208">Phospholipid metabolism</keyword>
<dbReference type="UniPathway" id="UPA00948"/>
<comment type="catalytic activity">
    <reaction evidence="16">
        <text>1-(1Z-octadecenyl)-2-(9Z-octadecenoyl)-sn-glycero-3-phosphoethanolamine + L-serine = 1-(1Z-octadecenyl)-2-(9Z-octadecenoyl)-sn-glycero-3-phospho-L-serine + ethanolamine</text>
        <dbReference type="Rhea" id="RHEA:41600"/>
        <dbReference type="ChEBI" id="CHEBI:33384"/>
        <dbReference type="ChEBI" id="CHEBI:57603"/>
        <dbReference type="ChEBI" id="CHEBI:78340"/>
        <dbReference type="ChEBI" id="CHEBI:78341"/>
    </reaction>
    <physiologicalReaction direction="left-to-right" evidence="16">
        <dbReference type="Rhea" id="RHEA:41601"/>
    </physiologicalReaction>
</comment>
<comment type="catalytic activity">
    <reaction evidence="21">
        <text>1-(1Z-octadecenyl)-2-(5Z,8Z,11Z,14Z- eicosatetraenoyl)-sn-glycero-3-phosphoethanolamine + L-serine = 1-(1Z-octadecenyl)-2-(5Z,8Z,11Z,14Z-eicosatetraenoyl)-sn-glycero-3-phospho-L-serine + ethanolamine</text>
        <dbReference type="Rhea" id="RHEA:41604"/>
        <dbReference type="ChEBI" id="CHEBI:33384"/>
        <dbReference type="ChEBI" id="CHEBI:57603"/>
        <dbReference type="ChEBI" id="CHEBI:78342"/>
        <dbReference type="ChEBI" id="CHEBI:78343"/>
    </reaction>
    <physiologicalReaction direction="left-to-right" evidence="21">
        <dbReference type="Rhea" id="RHEA:41605"/>
    </physiologicalReaction>
</comment>
<feature type="non-terminal residue" evidence="24">
    <location>
        <position position="1"/>
    </location>
</feature>
<evidence type="ECO:0000256" key="10">
    <source>
        <dbReference type="ARBA" id="ARBA00023098"/>
    </source>
</evidence>
<feature type="transmembrane region" description="Helical" evidence="22">
    <location>
        <begin position="26"/>
        <end position="42"/>
    </location>
</feature>
<reference evidence="24" key="2">
    <citation type="submission" date="2018-11" db="EMBL/GenBank/DDBJ databases">
        <title>Trombidioid mite genomics.</title>
        <authorList>
            <person name="Dong X."/>
        </authorList>
    </citation>
    <scope>NUCLEOTIDE SEQUENCE</scope>
    <source>
        <strain evidence="24">UoL-WK</strain>
    </source>
</reference>
<comment type="pathway">
    <text evidence="2 22">Phospholipid metabolism; phosphatidylserine biosynthesis.</text>
</comment>
<dbReference type="GO" id="GO:0106245">
    <property type="term" value="F:L-serine-phosphatidylethanolamine phosphatidyltransferase activity"/>
    <property type="evidence" value="ECO:0007669"/>
    <property type="project" value="UniProtKB-UniRule"/>
</dbReference>
<evidence type="ECO:0000256" key="8">
    <source>
        <dbReference type="ARBA" id="ARBA00022824"/>
    </source>
</evidence>
<comment type="subcellular location">
    <subcellularLocation>
        <location evidence="1 22">Endoplasmic reticulum membrane</location>
        <topology evidence="1 22">Multi-pass membrane protein</topology>
    </subcellularLocation>
</comment>
<evidence type="ECO:0000256" key="21">
    <source>
        <dbReference type="ARBA" id="ARBA00036733"/>
    </source>
</evidence>
<feature type="transmembrane region" description="Helical" evidence="22">
    <location>
        <begin position="243"/>
        <end position="262"/>
    </location>
</feature>
<dbReference type="GO" id="GO:0005789">
    <property type="term" value="C:endoplasmic reticulum membrane"/>
    <property type="evidence" value="ECO:0007669"/>
    <property type="project" value="UniProtKB-SubCell"/>
</dbReference>
<comment type="catalytic activity">
    <reaction evidence="22">
        <text>a 1,2-diacyl-sn-glycero-3-phosphoethanolamine + L-serine = a 1,2-diacyl-sn-glycero-3-phospho-L-serine + ethanolamine</text>
        <dbReference type="Rhea" id="RHEA:27606"/>
        <dbReference type="ChEBI" id="CHEBI:33384"/>
        <dbReference type="ChEBI" id="CHEBI:57262"/>
        <dbReference type="ChEBI" id="CHEBI:57603"/>
        <dbReference type="ChEBI" id="CHEBI:64612"/>
        <dbReference type="EC" id="2.7.8.29"/>
    </reaction>
</comment>
<evidence type="ECO:0000256" key="16">
    <source>
        <dbReference type="ARBA" id="ARBA00035875"/>
    </source>
</evidence>
<comment type="catalytic activity">
    <reaction evidence="19">
        <text>1-(1Z-octadecenyl)-2-(4Z,7Z,10Z,13Z,16Z,19Z-docosahexaenoyl)-sn-glycero-3-phosphoethanolamine + L-serine = 1-(1Z-octadecenyl)-2-(4Z,7Z,10Z,13Z,16Z,19Z-docosahexaenoyl)-sn-glycero-3-phospho-L-serine + ethanolamine</text>
        <dbReference type="Rhea" id="RHEA:41496"/>
        <dbReference type="ChEBI" id="CHEBI:33384"/>
        <dbReference type="ChEBI" id="CHEBI:57603"/>
        <dbReference type="ChEBI" id="CHEBI:78263"/>
        <dbReference type="ChEBI" id="CHEBI:78264"/>
    </reaction>
    <physiologicalReaction direction="left-to-right" evidence="19">
        <dbReference type="Rhea" id="RHEA:41497"/>
    </physiologicalReaction>
</comment>
<keyword evidence="5 22" id="KW-0444">Lipid biosynthesis</keyword>
<feature type="transmembrane region" description="Helical" evidence="22">
    <location>
        <begin position="274"/>
        <end position="291"/>
    </location>
</feature>
<dbReference type="GO" id="GO:0006659">
    <property type="term" value="P:phosphatidylserine biosynthetic process"/>
    <property type="evidence" value="ECO:0007669"/>
    <property type="project" value="UniProtKB-UniRule"/>
</dbReference>
<dbReference type="PANTHER" id="PTHR15362:SF7">
    <property type="entry name" value="PHOSPHATIDYLSERINE SYNTHASE 2"/>
    <property type="match status" value="1"/>
</dbReference>
<evidence type="ECO:0000256" key="3">
    <source>
        <dbReference type="ARBA" id="ARBA00005189"/>
    </source>
</evidence>
<reference evidence="24 25" key="1">
    <citation type="journal article" date="2018" name="Gigascience">
        <title>Genomes of trombidid mites reveal novel predicted allergens and laterally-transferred genes associated with secondary metabolism.</title>
        <authorList>
            <person name="Dong X."/>
            <person name="Chaisiri K."/>
            <person name="Xia D."/>
            <person name="Armstrong S.D."/>
            <person name="Fang Y."/>
            <person name="Donnelly M.J."/>
            <person name="Kadowaki T."/>
            <person name="McGarry J.W."/>
            <person name="Darby A.C."/>
            <person name="Makepeace B.L."/>
        </authorList>
    </citation>
    <scope>NUCLEOTIDE SEQUENCE [LARGE SCALE GENOMIC DNA]</scope>
    <source>
        <strain evidence="24">UoL-WK</strain>
    </source>
</reference>
<comment type="catalytic activity">
    <reaction evidence="17">
        <text>1-octadecanoyl-2-(5Z,8Z,11Z,14Z)-eicosatetraenoyl-sn-glycero-3-phosphoethanolamine + L-serine = 1-octadecanoyl-2-(5Z,8Z,11Z,14Z)-eicosatetraenoyl-sn-glycero-3-phosphoserine + ethanolamine</text>
        <dbReference type="Rhea" id="RHEA:41500"/>
        <dbReference type="ChEBI" id="CHEBI:33384"/>
        <dbReference type="ChEBI" id="CHEBI:57603"/>
        <dbReference type="ChEBI" id="CHEBI:78268"/>
        <dbReference type="ChEBI" id="CHEBI:78269"/>
    </reaction>
    <physiologicalReaction direction="left-to-right" evidence="17">
        <dbReference type="Rhea" id="RHEA:41501"/>
    </physiologicalReaction>
</comment>
<keyword evidence="11 22" id="KW-0472">Membrane</keyword>
<comment type="catalytic activity">
    <reaction evidence="18">
        <text>1-octadecanoyl-2-(4Z,7Z,10Z,13Z,16Z,19Z-docosahexaenoyl)-sn-glycero-3-phosphoethanolamine + L-serine = 1-octadecanoyl-2-(4Z,7Z,10Z,13Z,16Z,19Z-docosahexaenoyl)-sn-glycero-3-phosphoserine + ethanolamine</text>
        <dbReference type="Rhea" id="RHEA:41492"/>
        <dbReference type="ChEBI" id="CHEBI:33384"/>
        <dbReference type="ChEBI" id="CHEBI:57603"/>
        <dbReference type="ChEBI" id="CHEBI:78265"/>
        <dbReference type="ChEBI" id="CHEBI:78266"/>
    </reaction>
    <physiologicalReaction direction="left-to-right" evidence="18">
        <dbReference type="Rhea" id="RHEA:41493"/>
    </physiologicalReaction>
</comment>
<dbReference type="EMBL" id="NCKU01005872">
    <property type="protein sequence ID" value="RWS04085.1"/>
    <property type="molecule type" value="Genomic_DNA"/>
</dbReference>
<comment type="caution">
    <text evidence="24">The sequence shown here is derived from an EMBL/GenBank/DDBJ whole genome shotgun (WGS) entry which is preliminary data.</text>
</comment>
<evidence type="ECO:0000256" key="5">
    <source>
        <dbReference type="ARBA" id="ARBA00022516"/>
    </source>
</evidence>
<evidence type="ECO:0000256" key="18">
    <source>
        <dbReference type="ARBA" id="ARBA00036428"/>
    </source>
</evidence>
<name>A0A3S3NJS3_9ACAR</name>
<keyword evidence="9 22" id="KW-1133">Transmembrane helix</keyword>
<evidence type="ECO:0000256" key="14">
    <source>
        <dbReference type="ARBA" id="ARBA00035767"/>
    </source>
</evidence>
<dbReference type="Proteomes" id="UP000285301">
    <property type="component" value="Unassembled WGS sequence"/>
</dbReference>
<evidence type="ECO:0000256" key="4">
    <source>
        <dbReference type="ARBA" id="ARBA00008671"/>
    </source>
</evidence>
<feature type="transmembrane region" description="Helical" evidence="22">
    <location>
        <begin position="311"/>
        <end position="329"/>
    </location>
</feature>
<keyword evidence="25" id="KW-1185">Reference proteome</keyword>
<evidence type="ECO:0000256" key="20">
    <source>
        <dbReference type="ARBA" id="ARBA00036644"/>
    </source>
</evidence>
<accession>A0A3S3NJS3</accession>
<comment type="catalytic activity">
    <reaction evidence="14">
        <text>1-hexadecanoyl-2-(9Z-octadecenoyl)-sn-glycero-3-phosphoethanolamine + L-serine = 1-hexadecanoyl-2-(9Z-octadecenoyl)-sn-glycero-3-phospho-L-serine + ethanolamine</text>
        <dbReference type="Rhea" id="RHEA:41484"/>
        <dbReference type="ChEBI" id="CHEBI:33384"/>
        <dbReference type="ChEBI" id="CHEBI:57603"/>
        <dbReference type="ChEBI" id="CHEBI:73007"/>
        <dbReference type="ChEBI" id="CHEBI:75029"/>
    </reaction>
    <physiologicalReaction direction="left-to-right" evidence="14">
        <dbReference type="Rhea" id="RHEA:41485"/>
    </physiologicalReaction>
</comment>
<evidence type="ECO:0000256" key="7">
    <source>
        <dbReference type="ARBA" id="ARBA00022692"/>
    </source>
</evidence>
<organism evidence="24 25">
    <name type="scientific">Dinothrombium tinctorium</name>
    <dbReference type="NCBI Taxonomy" id="1965070"/>
    <lineage>
        <taxon>Eukaryota</taxon>
        <taxon>Metazoa</taxon>
        <taxon>Ecdysozoa</taxon>
        <taxon>Arthropoda</taxon>
        <taxon>Chelicerata</taxon>
        <taxon>Arachnida</taxon>
        <taxon>Acari</taxon>
        <taxon>Acariformes</taxon>
        <taxon>Trombidiformes</taxon>
        <taxon>Prostigmata</taxon>
        <taxon>Anystina</taxon>
        <taxon>Parasitengona</taxon>
        <taxon>Trombidioidea</taxon>
        <taxon>Trombidiidae</taxon>
        <taxon>Dinothrombium</taxon>
    </lineage>
</organism>
<keyword evidence="7 22" id="KW-0812">Transmembrane</keyword>
<keyword evidence="8 22" id="KW-0256">Endoplasmic reticulum</keyword>
<comment type="function">
    <text evidence="22">Catalyzes a base-exchange reaction in which the polar head group of phosphatidylethanolamine (PE) is replaced by L-serine.</text>
</comment>
<dbReference type="STRING" id="1965070.A0A3S3NJS3"/>
<dbReference type="AlphaFoldDB" id="A0A3S3NJS3"/>
<keyword evidence="10 22" id="KW-0443">Lipid metabolism</keyword>
<dbReference type="Pfam" id="PF03034">
    <property type="entry name" value="PSS"/>
    <property type="match status" value="1"/>
</dbReference>
<keyword evidence="12 22" id="KW-0594">Phospholipid biosynthesis</keyword>
<evidence type="ECO:0000256" key="6">
    <source>
        <dbReference type="ARBA" id="ARBA00022679"/>
    </source>
</evidence>
<evidence type="ECO:0000313" key="23">
    <source>
        <dbReference type="EMBL" id="RWS01295.1"/>
    </source>
</evidence>
<evidence type="ECO:0000256" key="12">
    <source>
        <dbReference type="ARBA" id="ARBA00023209"/>
    </source>
</evidence>
<evidence type="ECO:0000313" key="25">
    <source>
        <dbReference type="Proteomes" id="UP000285301"/>
    </source>
</evidence>
<proteinExistence type="inferred from homology"/>
<gene>
    <name evidence="23" type="ORF">B4U79_00570</name>
    <name evidence="24" type="ORF">B4U79_12776</name>
</gene>
<evidence type="ECO:0000313" key="24">
    <source>
        <dbReference type="EMBL" id="RWS04085.1"/>
    </source>
</evidence>
<evidence type="ECO:0000256" key="15">
    <source>
        <dbReference type="ARBA" id="ARBA00035833"/>
    </source>
</evidence>
<protein>
    <recommendedName>
        <fullName evidence="22">Phosphatidylserine synthase</fullName>
        <ecNumber evidence="22">2.7.8.29</ecNumber>
    </recommendedName>
    <alternativeName>
        <fullName evidence="22">Serine-exchange enzyme</fullName>
    </alternativeName>
</protein>
<evidence type="ECO:0000256" key="2">
    <source>
        <dbReference type="ARBA" id="ARBA00004916"/>
    </source>
</evidence>
<feature type="non-terminal residue" evidence="24">
    <location>
        <position position="339"/>
    </location>
</feature>
<evidence type="ECO:0000256" key="1">
    <source>
        <dbReference type="ARBA" id="ARBA00004477"/>
    </source>
</evidence>
<evidence type="ECO:0000256" key="22">
    <source>
        <dbReference type="RuleBase" id="RU368094"/>
    </source>
</evidence>
<comment type="similarity">
    <text evidence="4 22">Belongs to the phosphatidyl serine synthase family.</text>
</comment>
<evidence type="ECO:0000256" key="19">
    <source>
        <dbReference type="ARBA" id="ARBA00036623"/>
    </source>
</evidence>
<evidence type="ECO:0000256" key="11">
    <source>
        <dbReference type="ARBA" id="ARBA00023136"/>
    </source>
</evidence>
<comment type="catalytic activity">
    <reaction evidence="15">
        <text>1-hexadecanoyl-2-(4Z,7Z,10Z,13Z,16Z,19Z-docosahexaenoyl)-sn-glycero-3-phosphoethanolamine + L-serine = 1-hexadecanoyl-2-(4Z,7Z,10Z,13Z,16Z,19Z-docosahexaenoyl)-sn-glycero-3-phosphoserine + ethanolamine</text>
        <dbReference type="Rhea" id="RHEA:41488"/>
        <dbReference type="ChEBI" id="CHEBI:33384"/>
        <dbReference type="ChEBI" id="CHEBI:57603"/>
        <dbReference type="ChEBI" id="CHEBI:78261"/>
        <dbReference type="ChEBI" id="CHEBI:78262"/>
    </reaction>
    <physiologicalReaction direction="left-to-right" evidence="15">
        <dbReference type="Rhea" id="RHEA:41489"/>
    </physiologicalReaction>
</comment>
<feature type="transmembrane region" description="Helical" evidence="22">
    <location>
        <begin position="54"/>
        <end position="74"/>
    </location>
</feature>
<sequence length="339" mass="39882">AGTYTDSSVLDDMYFNLCRNLRNSKGLLAVVLVFLLLGATQIPDGPFQRPHPAVWRFIFCITVVYELALIFILFQTPADARLLLIHFDDRLGVPLEERDYGGNCRIYDHEAKDPFHNVWDKLDVFVPTHFFGWWIKTLILRDWWLCTVVSIMFELLEYTLEHQLPNFSECWWDHWILDALICNGLGIYLGMKTLKYLSMKSYNWRGLWNIPTYRGKLKRIAAQFGPHSWIEFDWQPSSSLGRWLWTLFIIFVLLMTELNTFYLKFVLWLPPSHFINLVRIIVIACAGAVAMRETFQYLDDPNCKKFGRQSWVLLSIIVTEFLIIAKFDWKTITLPLPSH</sequence>
<comment type="pathway">
    <text evidence="3">Lipid metabolism.</text>
</comment>
<dbReference type="EMBL" id="NCKU01009469">
    <property type="protein sequence ID" value="RWS01295.1"/>
    <property type="molecule type" value="Genomic_DNA"/>
</dbReference>
<dbReference type="InterPro" id="IPR004277">
    <property type="entry name" value="PSS"/>
</dbReference>
<dbReference type="OrthoDB" id="10265393at2759"/>
<evidence type="ECO:0000256" key="17">
    <source>
        <dbReference type="ARBA" id="ARBA00035955"/>
    </source>
</evidence>
<evidence type="ECO:0000256" key="9">
    <source>
        <dbReference type="ARBA" id="ARBA00022989"/>
    </source>
</evidence>
<dbReference type="PANTHER" id="PTHR15362">
    <property type="entry name" value="PHOSPHATIDYLINOSITOL SYNTHASE"/>
    <property type="match status" value="1"/>
</dbReference>